<dbReference type="Gene3D" id="3.20.20.70">
    <property type="entry name" value="Aldolase class I"/>
    <property type="match status" value="1"/>
</dbReference>
<keyword evidence="1" id="KW-0285">Flavoprotein</keyword>
<evidence type="ECO:0000313" key="5">
    <source>
        <dbReference type="Proteomes" id="UP001163156"/>
    </source>
</evidence>
<proteinExistence type="predicted"/>
<evidence type="ECO:0000256" key="1">
    <source>
        <dbReference type="ARBA" id="ARBA00022630"/>
    </source>
</evidence>
<evidence type="ECO:0000259" key="3">
    <source>
        <dbReference type="Pfam" id="PF00724"/>
    </source>
</evidence>
<name>A0ABY6MHT3_9BACT</name>
<dbReference type="Pfam" id="PF00724">
    <property type="entry name" value="Oxidored_FMN"/>
    <property type="match status" value="1"/>
</dbReference>
<dbReference type="InterPro" id="IPR001155">
    <property type="entry name" value="OxRdtase_FMN_N"/>
</dbReference>
<reference evidence="4" key="1">
    <citation type="submission" date="2022-10" db="EMBL/GenBank/DDBJ databases">
        <title>Algoriphagus sp. a novel bacteria isolate from halophytes salicornia europaea.</title>
        <authorList>
            <person name="Peng Y."/>
            <person name="Jiang L."/>
            <person name="Lee J."/>
        </authorList>
    </citation>
    <scope>NUCLEOTIDE SEQUENCE</scope>
    <source>
        <strain evidence="4">TR-M5</strain>
    </source>
</reference>
<evidence type="ECO:0000313" key="4">
    <source>
        <dbReference type="EMBL" id="UZD22585.1"/>
    </source>
</evidence>
<protein>
    <submittedName>
        <fullName evidence="4">NADH:flavin oxidoreductase</fullName>
    </submittedName>
</protein>
<evidence type="ECO:0000256" key="2">
    <source>
        <dbReference type="ARBA" id="ARBA00023002"/>
    </source>
</evidence>
<dbReference type="PANTHER" id="PTHR43656">
    <property type="entry name" value="BINDING OXIDOREDUCTASE, PUTATIVE (AFU_ORTHOLOGUE AFUA_2G08260)-RELATED"/>
    <property type="match status" value="1"/>
</dbReference>
<dbReference type="PANTHER" id="PTHR43656:SF2">
    <property type="entry name" value="BINDING OXIDOREDUCTASE, PUTATIVE (AFU_ORTHOLOGUE AFUA_2G08260)-RELATED"/>
    <property type="match status" value="1"/>
</dbReference>
<keyword evidence="5" id="KW-1185">Reference proteome</keyword>
<gene>
    <name evidence="4" type="ORF">OM944_18280</name>
</gene>
<sequence>MSTGKYKPPFPRVAQLKTAEILRDHLKKEGIDLPFDEELTSGEDSPFAQAHTTRAGNRIGNAFCILPMEGWDGTKDGKPTELTKRRWRNFAISGAKLLWGCEAVAVQPDGRANPNQLMINEGNLSDFEDLYQMVEQEHLQAFGDSSDLLTGLQLTHSGRFCKPNSKTKMEPKILYSHPVLNQKFGLAEDYPLMSDGEITELIDAYVIAAVRAQKTGFKFVDIKHCHGYLGHEFLSAYDREGRYGKSIENRSRFIREIVSGIRTEAPSLEIGVRMSIFDWAPFKPGPDGTGIPASEGNYTYAFGGDENGSGENLKESFEFLKELENLDIELLCTTAGSPYYNPHIQRPALFPPSDGYNPPEDPLHGVARQISAVAEVKQAFPKFYTVGSAYSYLQEWLPHVGQSVLASGKADSIGLGRMVLSYPELPADVLEGTPMKRAKICRTFSDCTTAPRNGMISGCFPLDPFYKKMEIHETLKTIKSS</sequence>
<dbReference type="SUPFAM" id="SSF51395">
    <property type="entry name" value="FMN-linked oxidoreductases"/>
    <property type="match status" value="1"/>
</dbReference>
<dbReference type="EMBL" id="CP110226">
    <property type="protein sequence ID" value="UZD22585.1"/>
    <property type="molecule type" value="Genomic_DNA"/>
</dbReference>
<organism evidence="4 5">
    <name type="scientific">Algoriphagus halophytocola</name>
    <dbReference type="NCBI Taxonomy" id="2991499"/>
    <lineage>
        <taxon>Bacteria</taxon>
        <taxon>Pseudomonadati</taxon>
        <taxon>Bacteroidota</taxon>
        <taxon>Cytophagia</taxon>
        <taxon>Cytophagales</taxon>
        <taxon>Cyclobacteriaceae</taxon>
        <taxon>Algoriphagus</taxon>
    </lineage>
</organism>
<dbReference type="InterPro" id="IPR013785">
    <property type="entry name" value="Aldolase_TIM"/>
</dbReference>
<dbReference type="RefSeq" id="WP_264809102.1">
    <property type="nucleotide sequence ID" value="NZ_CP110226.1"/>
</dbReference>
<dbReference type="InterPro" id="IPR051799">
    <property type="entry name" value="NADH_flavin_oxidoreductase"/>
</dbReference>
<keyword evidence="2" id="KW-0560">Oxidoreductase</keyword>
<feature type="domain" description="NADH:flavin oxidoreductase/NADH oxidase N-terminal" evidence="3">
    <location>
        <begin position="70"/>
        <end position="278"/>
    </location>
</feature>
<accession>A0ABY6MHT3</accession>
<dbReference type="Proteomes" id="UP001163156">
    <property type="component" value="Chromosome"/>
</dbReference>